<dbReference type="InterPro" id="IPR004853">
    <property type="entry name" value="Sugar_P_trans_dom"/>
</dbReference>
<evidence type="ECO:0000256" key="2">
    <source>
        <dbReference type="ARBA" id="ARBA00004477"/>
    </source>
</evidence>
<feature type="transmembrane region" description="Helical" evidence="8">
    <location>
        <begin position="216"/>
        <end position="235"/>
    </location>
</feature>
<comment type="function">
    <text evidence="1">Involved in the import of GDP-mannose from the cytoplasm into the Golgi lumen.</text>
</comment>
<feature type="transmembrane region" description="Helical" evidence="8">
    <location>
        <begin position="58"/>
        <end position="79"/>
    </location>
</feature>
<dbReference type="EMBL" id="JBAWTH010000138">
    <property type="protein sequence ID" value="KAL2275278.1"/>
    <property type="molecule type" value="Genomic_DNA"/>
</dbReference>
<evidence type="ECO:0000256" key="4">
    <source>
        <dbReference type="ARBA" id="ARBA00011182"/>
    </source>
</evidence>
<proteinExistence type="inferred from homology"/>
<evidence type="ECO:0000256" key="7">
    <source>
        <dbReference type="ARBA" id="ARBA00023136"/>
    </source>
</evidence>
<gene>
    <name evidence="10" type="ORF">FJTKL_02137</name>
</gene>
<evidence type="ECO:0000313" key="11">
    <source>
        <dbReference type="Proteomes" id="UP001600888"/>
    </source>
</evidence>
<name>A0ABR4DYM7_9PEZI</name>
<comment type="similarity">
    <text evidence="3">Belongs to the TPT transporter family. SLC35D subfamily.</text>
</comment>
<evidence type="ECO:0000256" key="3">
    <source>
        <dbReference type="ARBA" id="ARBA00010425"/>
    </source>
</evidence>
<dbReference type="InterPro" id="IPR050186">
    <property type="entry name" value="TPT_transporter"/>
</dbReference>
<sequence>MPTGAILRSRMSLPITEKQPITGGIGYPAHPAFYIATYIFFSNLTILFNKWLIDTAGFPYPIFLTCWHMVFSAIATQILARTTRLLDGRKQVEMTGRMYLRIIIPIGLLYSGSLVCSNLTYLYLSVPFIQMLKSISPVAVLLTSWVWGVASPSCSVLFKVLVIVSGVALASAGEIQFQWIGFWCQMSAIGFEAIRLVMTQVLLSGDGQKMDPMVSLYYYAPVCALMNFVLVWFTEMATFKMEDFGRVGPIILIINASVAFLLNLASLFLIGKTSSLVLTLTGIFKSILLVVAGVLVWGSPIGSLQLFGYSLALAGLVSYSVPLETIKEFLVQIRKGVAISRGSDSRPFSRKELIWRYVRDARYTGISRRPFVTLARRLSRQWVPQLEHLPSRRACCQVPRLCARL</sequence>
<evidence type="ECO:0000256" key="1">
    <source>
        <dbReference type="ARBA" id="ARBA00003420"/>
    </source>
</evidence>
<protein>
    <recommendedName>
        <fullName evidence="9">Sugar phosphate transporter domain-containing protein</fullName>
    </recommendedName>
</protein>
<organism evidence="10 11">
    <name type="scientific">Diaporthe vaccinii</name>
    <dbReference type="NCBI Taxonomy" id="105482"/>
    <lineage>
        <taxon>Eukaryota</taxon>
        <taxon>Fungi</taxon>
        <taxon>Dikarya</taxon>
        <taxon>Ascomycota</taxon>
        <taxon>Pezizomycotina</taxon>
        <taxon>Sordariomycetes</taxon>
        <taxon>Sordariomycetidae</taxon>
        <taxon>Diaporthales</taxon>
        <taxon>Diaporthaceae</taxon>
        <taxon>Diaporthe</taxon>
        <taxon>Diaporthe eres species complex</taxon>
    </lineage>
</organism>
<evidence type="ECO:0000256" key="6">
    <source>
        <dbReference type="ARBA" id="ARBA00022989"/>
    </source>
</evidence>
<keyword evidence="7 8" id="KW-0472">Membrane</keyword>
<evidence type="ECO:0000256" key="5">
    <source>
        <dbReference type="ARBA" id="ARBA00022692"/>
    </source>
</evidence>
<feature type="transmembrane region" description="Helical" evidence="8">
    <location>
        <begin position="144"/>
        <end position="170"/>
    </location>
</feature>
<accession>A0ABR4DYM7</accession>
<reference evidence="10 11" key="1">
    <citation type="submission" date="2024-03" db="EMBL/GenBank/DDBJ databases">
        <title>A high-quality draft genome sequence of Diaporthe vaccinii, a causative agent of upright dieback and viscid rot disease in cranberry plants.</title>
        <authorList>
            <person name="Sarrasin M."/>
            <person name="Lang B.F."/>
            <person name="Burger G."/>
        </authorList>
    </citation>
    <scope>NUCLEOTIDE SEQUENCE [LARGE SCALE GENOMIC DNA]</scope>
    <source>
        <strain evidence="10 11">IS7</strain>
    </source>
</reference>
<feature type="transmembrane region" description="Helical" evidence="8">
    <location>
        <begin position="304"/>
        <end position="321"/>
    </location>
</feature>
<comment type="subunit">
    <text evidence="4">Homooligomer.</text>
</comment>
<dbReference type="Pfam" id="PF03151">
    <property type="entry name" value="TPT"/>
    <property type="match status" value="1"/>
</dbReference>
<feature type="transmembrane region" description="Helical" evidence="8">
    <location>
        <begin position="247"/>
        <end position="270"/>
    </location>
</feature>
<feature type="transmembrane region" description="Helical" evidence="8">
    <location>
        <begin position="276"/>
        <end position="297"/>
    </location>
</feature>
<comment type="caution">
    <text evidence="10">The sequence shown here is derived from an EMBL/GenBank/DDBJ whole genome shotgun (WGS) entry which is preliminary data.</text>
</comment>
<evidence type="ECO:0000259" key="9">
    <source>
        <dbReference type="Pfam" id="PF03151"/>
    </source>
</evidence>
<keyword evidence="6 8" id="KW-1133">Transmembrane helix</keyword>
<keyword evidence="11" id="KW-1185">Reference proteome</keyword>
<dbReference type="PANTHER" id="PTHR11132">
    <property type="entry name" value="SOLUTE CARRIER FAMILY 35"/>
    <property type="match status" value="1"/>
</dbReference>
<evidence type="ECO:0000256" key="8">
    <source>
        <dbReference type="SAM" id="Phobius"/>
    </source>
</evidence>
<comment type="subcellular location">
    <subcellularLocation>
        <location evidence="2">Endoplasmic reticulum membrane</location>
        <topology evidence="2">Multi-pass membrane protein</topology>
    </subcellularLocation>
</comment>
<feature type="domain" description="Sugar phosphate transporter" evidence="9">
    <location>
        <begin position="33"/>
        <end position="320"/>
    </location>
</feature>
<dbReference type="Proteomes" id="UP001600888">
    <property type="component" value="Unassembled WGS sequence"/>
</dbReference>
<evidence type="ECO:0000313" key="10">
    <source>
        <dbReference type="EMBL" id="KAL2275278.1"/>
    </source>
</evidence>
<feature type="transmembrane region" description="Helical" evidence="8">
    <location>
        <begin position="99"/>
        <end position="124"/>
    </location>
</feature>
<keyword evidence="5 8" id="KW-0812">Transmembrane</keyword>